<dbReference type="GO" id="GO:0004364">
    <property type="term" value="F:glutathione transferase activity"/>
    <property type="evidence" value="ECO:0007669"/>
    <property type="project" value="UniProtKB-EC"/>
</dbReference>
<sequence length="166" mass="19231">MMKPIQVWLFPEGPNPLKVLYVLEELQLPYDIKAIAMEDVKKKTLTDLNPNGRVPGAIILYLVEEYDRNNTLTYNMGNERHFLKQWLFFQVSGQGPYFGQATWFMTLHPEKLPSAIERYQREIKRVLGVMEGHLEGRQWLLQSYFLAGQIVLYSKIIQMLGPGTAA</sequence>
<evidence type="ECO:0000256" key="3">
    <source>
        <dbReference type="ARBA" id="ARBA00022679"/>
    </source>
</evidence>
<evidence type="ECO:0000256" key="1">
    <source>
        <dbReference type="ARBA" id="ARBA00007409"/>
    </source>
</evidence>
<evidence type="ECO:0000259" key="5">
    <source>
        <dbReference type="Pfam" id="PF13409"/>
    </source>
</evidence>
<dbReference type="EC" id="2.5.1.18" evidence="2"/>
<gene>
    <name evidence="6" type="ORF">UCREL1_3782</name>
</gene>
<dbReference type="eggNOG" id="KOG0867">
    <property type="taxonomic scope" value="Eukaryota"/>
</dbReference>
<keyword evidence="3" id="KW-0808">Transferase</keyword>
<comment type="similarity">
    <text evidence="1">Belongs to the GST superfamily.</text>
</comment>
<dbReference type="Gene3D" id="1.20.1050.130">
    <property type="match status" value="1"/>
</dbReference>
<proteinExistence type="inferred from homology"/>
<accession>M7TRC1</accession>
<organism evidence="6 7">
    <name type="scientific">Eutypa lata (strain UCR-EL1)</name>
    <name type="common">Grapevine dieback disease fungus</name>
    <name type="synonym">Eutypa armeniacae</name>
    <dbReference type="NCBI Taxonomy" id="1287681"/>
    <lineage>
        <taxon>Eukaryota</taxon>
        <taxon>Fungi</taxon>
        <taxon>Dikarya</taxon>
        <taxon>Ascomycota</taxon>
        <taxon>Pezizomycotina</taxon>
        <taxon>Sordariomycetes</taxon>
        <taxon>Xylariomycetidae</taxon>
        <taxon>Xylariales</taxon>
        <taxon>Diatrypaceae</taxon>
        <taxon>Eutypa</taxon>
    </lineage>
</organism>
<dbReference type="PANTHER" id="PTHR44051:SF20">
    <property type="entry name" value="GLUTATHIONE TRANSFERASE 1 (EUROFUNG)"/>
    <property type="match status" value="1"/>
</dbReference>
<keyword evidence="7" id="KW-1185">Reference proteome</keyword>
<dbReference type="SUPFAM" id="SSF47616">
    <property type="entry name" value="GST C-terminal domain-like"/>
    <property type="match status" value="1"/>
</dbReference>
<dbReference type="KEGG" id="ela:UCREL1_3782"/>
<dbReference type="PANTHER" id="PTHR44051">
    <property type="entry name" value="GLUTATHIONE S-TRANSFERASE-RELATED"/>
    <property type="match status" value="1"/>
</dbReference>
<feature type="domain" description="GST N-terminal" evidence="5">
    <location>
        <begin position="14"/>
        <end position="55"/>
    </location>
</feature>
<dbReference type="Proteomes" id="UP000012174">
    <property type="component" value="Unassembled WGS sequence"/>
</dbReference>
<evidence type="ECO:0000313" key="6">
    <source>
        <dbReference type="EMBL" id="EMR69200.1"/>
    </source>
</evidence>
<evidence type="ECO:0000313" key="7">
    <source>
        <dbReference type="Proteomes" id="UP000012174"/>
    </source>
</evidence>
<dbReference type="InterPro" id="IPR036249">
    <property type="entry name" value="Thioredoxin-like_sf"/>
</dbReference>
<dbReference type="SUPFAM" id="SSF52833">
    <property type="entry name" value="Thioredoxin-like"/>
    <property type="match status" value="1"/>
</dbReference>
<protein>
    <recommendedName>
        <fullName evidence="2">glutathione transferase</fullName>
        <ecNumber evidence="2">2.5.1.18</ecNumber>
    </recommendedName>
</protein>
<dbReference type="InterPro" id="IPR004045">
    <property type="entry name" value="Glutathione_S-Trfase_N"/>
</dbReference>
<dbReference type="AlphaFoldDB" id="M7TRC1"/>
<comment type="catalytic activity">
    <reaction evidence="4">
        <text>RX + glutathione = an S-substituted glutathione + a halide anion + H(+)</text>
        <dbReference type="Rhea" id="RHEA:16437"/>
        <dbReference type="ChEBI" id="CHEBI:15378"/>
        <dbReference type="ChEBI" id="CHEBI:16042"/>
        <dbReference type="ChEBI" id="CHEBI:17792"/>
        <dbReference type="ChEBI" id="CHEBI:57925"/>
        <dbReference type="ChEBI" id="CHEBI:90779"/>
        <dbReference type="EC" id="2.5.1.18"/>
    </reaction>
</comment>
<dbReference type="STRING" id="1287681.M7TRC1"/>
<name>M7TRC1_EUTLA</name>
<dbReference type="Pfam" id="PF13409">
    <property type="entry name" value="GST_N_2"/>
    <property type="match status" value="1"/>
</dbReference>
<reference evidence="7" key="1">
    <citation type="journal article" date="2013" name="Genome Announc.">
        <title>Draft genome sequence of the grapevine dieback fungus Eutypa lata UCR-EL1.</title>
        <authorList>
            <person name="Blanco-Ulate B."/>
            <person name="Rolshausen P.E."/>
            <person name="Cantu D."/>
        </authorList>
    </citation>
    <scope>NUCLEOTIDE SEQUENCE [LARGE SCALE GENOMIC DNA]</scope>
    <source>
        <strain evidence="7">UCR-EL1</strain>
    </source>
</reference>
<evidence type="ECO:0000256" key="4">
    <source>
        <dbReference type="ARBA" id="ARBA00047960"/>
    </source>
</evidence>
<dbReference type="OMA" id="DAWHRRM"/>
<dbReference type="InterPro" id="IPR036282">
    <property type="entry name" value="Glutathione-S-Trfase_C_sf"/>
</dbReference>
<dbReference type="EMBL" id="KB706125">
    <property type="protein sequence ID" value="EMR69200.1"/>
    <property type="molecule type" value="Genomic_DNA"/>
</dbReference>
<evidence type="ECO:0000256" key="2">
    <source>
        <dbReference type="ARBA" id="ARBA00012452"/>
    </source>
</evidence>
<dbReference type="HOGENOM" id="CLU_011226_14_2_1"/>
<dbReference type="OrthoDB" id="422574at2759"/>